<dbReference type="GeneID" id="97606658"/>
<gene>
    <name evidence="1" type="ORF">BN437_2551</name>
</gene>
<name>A0A831A3P1_ERWAM</name>
<evidence type="ECO:0000313" key="1">
    <source>
        <dbReference type="EMBL" id="CCO94468.1"/>
    </source>
</evidence>
<evidence type="ECO:0000313" key="2">
    <source>
        <dbReference type="Proteomes" id="UP000013111"/>
    </source>
</evidence>
<sequence length="46" mass="5132">MAEGHLASGRVLEQNDFALAGTLRDNYLLCGQWVNDWPFGRIIPAD</sequence>
<reference evidence="1 2" key="1">
    <citation type="submission" date="2012-11" db="EMBL/GenBank/DDBJ databases">
        <authorList>
            <person name="Linke B."/>
        </authorList>
    </citation>
    <scope>NUCLEOTIDE SEQUENCE [LARGE SCALE GENOMIC DNA]</scope>
    <source>
        <strain evidence="2">CFBP 1232</strain>
    </source>
</reference>
<protein>
    <submittedName>
        <fullName evidence="1">Uncharacterized protein</fullName>
    </submittedName>
</protein>
<dbReference type="RefSeq" id="WP_004158790.1">
    <property type="nucleotide sequence ID" value="NZ_BAYW01000015.1"/>
</dbReference>
<dbReference type="Proteomes" id="UP000013111">
    <property type="component" value="Unassembled WGS sequence"/>
</dbReference>
<reference evidence="1 2" key="2">
    <citation type="submission" date="2013-04" db="EMBL/GenBank/DDBJ databases">
        <title>Comparative genomics of 12 strains of Erwinia amylovora identifies a pan-genome with a large conserved core and provides insights into host specificity.</title>
        <authorList>
            <person name="Mann R.A."/>
            <person name="Smits T.H.M."/>
            <person name="Buehlmann A."/>
            <person name="Blom J."/>
            <person name="Goesmann A."/>
            <person name="Frey J.E."/>
            <person name="Plummer K.M."/>
            <person name="Beer S.V."/>
            <person name="Luck J."/>
            <person name="Duffy B."/>
            <person name="Rodoni B."/>
        </authorList>
    </citation>
    <scope>NUCLEOTIDE SEQUENCE [LARGE SCALE GENOMIC DNA]</scope>
    <source>
        <strain evidence="2">CFBP 1232</strain>
    </source>
</reference>
<dbReference type="AlphaFoldDB" id="A0A831A3P1"/>
<organism evidence="1 2">
    <name type="scientific">Erwinia amylovora NBRC 12687 = CFBP 1232</name>
    <dbReference type="NCBI Taxonomy" id="1219359"/>
    <lineage>
        <taxon>Bacteria</taxon>
        <taxon>Pseudomonadati</taxon>
        <taxon>Pseudomonadota</taxon>
        <taxon>Gammaproteobacteria</taxon>
        <taxon>Enterobacterales</taxon>
        <taxon>Erwiniaceae</taxon>
        <taxon>Erwinia</taxon>
    </lineage>
</organism>
<dbReference type="EMBL" id="CAPB01000025">
    <property type="protein sequence ID" value="CCO94468.1"/>
    <property type="molecule type" value="Genomic_DNA"/>
</dbReference>
<accession>A0A831A3P1</accession>
<comment type="caution">
    <text evidence="1">The sequence shown here is derived from an EMBL/GenBank/DDBJ whole genome shotgun (WGS) entry which is preliminary data.</text>
</comment>
<proteinExistence type="predicted"/>